<evidence type="ECO:0000313" key="8">
    <source>
        <dbReference type="Proteomes" id="UP000040453"/>
    </source>
</evidence>
<dbReference type="InterPro" id="IPR013149">
    <property type="entry name" value="ADH-like_C"/>
</dbReference>
<protein>
    <submittedName>
        <fullName evidence="7">Sorbitol dehydrogenase</fullName>
    </submittedName>
</protein>
<dbReference type="InterPro" id="IPR050129">
    <property type="entry name" value="Zn_alcohol_dh"/>
</dbReference>
<gene>
    <name evidence="7" type="primary">gutB_2</name>
    <name evidence="7" type="ORF">BN997_03286</name>
</gene>
<dbReference type="Pfam" id="PF08240">
    <property type="entry name" value="ADH_N"/>
    <property type="match status" value="1"/>
</dbReference>
<dbReference type="STRING" id="545501.BN997_03286"/>
<dbReference type="InterPro" id="IPR002328">
    <property type="entry name" value="ADH_Zn_CS"/>
</dbReference>
<feature type="domain" description="Alcohol dehydrogenase-like N-terminal" evidence="6">
    <location>
        <begin position="25"/>
        <end position="128"/>
    </location>
</feature>
<dbReference type="InterPro" id="IPR011032">
    <property type="entry name" value="GroES-like_sf"/>
</dbReference>
<feature type="domain" description="Alcohol dehydrogenase-like C-terminal" evidence="5">
    <location>
        <begin position="177"/>
        <end position="305"/>
    </location>
</feature>
<dbReference type="Gene3D" id="3.90.180.10">
    <property type="entry name" value="Medium-chain alcohol dehydrogenases, catalytic domain"/>
    <property type="match status" value="1"/>
</dbReference>
<dbReference type="InterPro" id="IPR036291">
    <property type="entry name" value="NAD(P)-bd_dom_sf"/>
</dbReference>
<sequence>MMQAVALTGKEKLEYQEKEIPDIDDHEILLKVHATGVCGSDLRIFQNGDSRVSFPRIIGHEIAGEIIQKGKYVSSFQLGDRVTLWAHLPCGECYYCQKNDSHFCVKGESIGYQIDGGFAQYMVLPRNFIEYGSIQRIADTTSYELASLSEPFACVLSGLTEVKINAGDAVVVYGAGAIGCMYIAAAKKMGAGKVIAVQRSKARQELAKQIGADIVIDPTKDNTLQTILDASGGLGADVAIVTAPSAYVQNEALEIVRKKGRVLYFSGNKKVTETSINTNHFIYKQLTVVGTHGAPRDLHVEAVKWIDEELIDFTPFVTDVFSLQNTKKAFQTALDKNGLKCVVTPWK</sequence>
<dbReference type="GO" id="GO:0008270">
    <property type="term" value="F:zinc ion binding"/>
    <property type="evidence" value="ECO:0007669"/>
    <property type="project" value="InterPro"/>
</dbReference>
<keyword evidence="2 4" id="KW-0862">Zinc</keyword>
<evidence type="ECO:0000256" key="2">
    <source>
        <dbReference type="ARBA" id="ARBA00022833"/>
    </source>
</evidence>
<dbReference type="SUPFAM" id="SSF51735">
    <property type="entry name" value="NAD(P)-binding Rossmann-fold domains"/>
    <property type="match status" value="1"/>
</dbReference>
<dbReference type="EMBL" id="CDGG01000001">
    <property type="protein sequence ID" value="CEI83379.1"/>
    <property type="molecule type" value="Genomic_DNA"/>
</dbReference>
<dbReference type="RefSeq" id="WP_052485048.1">
    <property type="nucleotide sequence ID" value="NZ_CDGG01000001.1"/>
</dbReference>
<dbReference type="GO" id="GO:0016491">
    <property type="term" value="F:oxidoreductase activity"/>
    <property type="evidence" value="ECO:0007669"/>
    <property type="project" value="UniProtKB-KW"/>
</dbReference>
<evidence type="ECO:0000259" key="5">
    <source>
        <dbReference type="Pfam" id="PF00107"/>
    </source>
</evidence>
<evidence type="ECO:0000256" key="1">
    <source>
        <dbReference type="ARBA" id="ARBA00022723"/>
    </source>
</evidence>
<dbReference type="Pfam" id="PF00107">
    <property type="entry name" value="ADH_zinc_N"/>
    <property type="match status" value="1"/>
</dbReference>
<keyword evidence="1 4" id="KW-0479">Metal-binding</keyword>
<dbReference type="Gene3D" id="3.40.50.720">
    <property type="entry name" value="NAD(P)-binding Rossmann-like Domain"/>
    <property type="match status" value="1"/>
</dbReference>
<evidence type="ECO:0000256" key="4">
    <source>
        <dbReference type="RuleBase" id="RU361277"/>
    </source>
</evidence>
<evidence type="ECO:0000256" key="3">
    <source>
        <dbReference type="ARBA" id="ARBA00023002"/>
    </source>
</evidence>
<accession>A0A0A1MUR5</accession>
<dbReference type="AlphaFoldDB" id="A0A0A1MUR5"/>
<name>A0A0A1MUR5_9BACI</name>
<dbReference type="PROSITE" id="PS00059">
    <property type="entry name" value="ADH_ZINC"/>
    <property type="match status" value="1"/>
</dbReference>
<organism evidence="7 8">
    <name type="scientific">Oceanobacillus oncorhynchi</name>
    <dbReference type="NCBI Taxonomy" id="545501"/>
    <lineage>
        <taxon>Bacteria</taxon>
        <taxon>Bacillati</taxon>
        <taxon>Bacillota</taxon>
        <taxon>Bacilli</taxon>
        <taxon>Bacillales</taxon>
        <taxon>Bacillaceae</taxon>
        <taxon>Oceanobacillus</taxon>
    </lineage>
</organism>
<keyword evidence="3" id="KW-0560">Oxidoreductase</keyword>
<comment type="similarity">
    <text evidence="4">Belongs to the zinc-containing alcohol dehydrogenase family.</text>
</comment>
<evidence type="ECO:0000259" key="6">
    <source>
        <dbReference type="Pfam" id="PF08240"/>
    </source>
</evidence>
<dbReference type="PANTHER" id="PTHR43401">
    <property type="entry name" value="L-THREONINE 3-DEHYDROGENASE"/>
    <property type="match status" value="1"/>
</dbReference>
<keyword evidence="8" id="KW-1185">Reference proteome</keyword>
<dbReference type="Proteomes" id="UP000040453">
    <property type="component" value="Unassembled WGS sequence"/>
</dbReference>
<comment type="cofactor">
    <cofactor evidence="4">
        <name>Zn(2+)</name>
        <dbReference type="ChEBI" id="CHEBI:29105"/>
    </cofactor>
</comment>
<reference evidence="7 8" key="1">
    <citation type="submission" date="2014-11" db="EMBL/GenBank/DDBJ databases">
        <authorList>
            <person name="Urmite Genomes Urmite Genomes"/>
        </authorList>
    </citation>
    <scope>NUCLEOTIDE SEQUENCE [LARGE SCALE GENOMIC DNA]</scope>
    <source>
        <strain evidence="7 8">Oc5</strain>
    </source>
</reference>
<dbReference type="SUPFAM" id="SSF50129">
    <property type="entry name" value="GroES-like"/>
    <property type="match status" value="1"/>
</dbReference>
<dbReference type="InterPro" id="IPR013154">
    <property type="entry name" value="ADH-like_N"/>
</dbReference>
<proteinExistence type="inferred from homology"/>
<dbReference type="PANTHER" id="PTHR43401:SF2">
    <property type="entry name" value="L-THREONINE 3-DEHYDROGENASE"/>
    <property type="match status" value="1"/>
</dbReference>
<evidence type="ECO:0000313" key="7">
    <source>
        <dbReference type="EMBL" id="CEI83379.1"/>
    </source>
</evidence>
<dbReference type="OrthoDB" id="9792162at2"/>